<evidence type="ECO:0000313" key="8">
    <source>
        <dbReference type="EMBL" id="KRN21325.1"/>
    </source>
</evidence>
<feature type="domain" description="GtrA/DPMS transmembrane" evidence="7">
    <location>
        <begin position="17"/>
        <end position="132"/>
    </location>
</feature>
<comment type="similarity">
    <text evidence="2">Belongs to the GtrA family.</text>
</comment>
<dbReference type="RefSeq" id="WP_054664346.1">
    <property type="nucleotide sequence ID" value="NZ_AYZJ01000054.1"/>
</dbReference>
<sequence>MDKRISTLYVRYGEALRYLIVGGLTTLINIVLFFGLTHLGIAWFWANIAAWVLSVLFAFVANKKVVFASADMTPRTVFKEAVSFFSLRGASLLADTAILFVGLTLLHGSPIIVKIIDQVVVIGLNYVFSKHIFS</sequence>
<organism evidence="8 9">
    <name type="scientific">Lacticaseibacillus camelliae DSM 22697 = JCM 13995</name>
    <dbReference type="NCBI Taxonomy" id="1423730"/>
    <lineage>
        <taxon>Bacteria</taxon>
        <taxon>Bacillati</taxon>
        <taxon>Bacillota</taxon>
        <taxon>Bacilli</taxon>
        <taxon>Lactobacillales</taxon>
        <taxon>Lactobacillaceae</taxon>
        <taxon>Lacticaseibacillus</taxon>
    </lineage>
</organism>
<feature type="transmembrane region" description="Helical" evidence="6">
    <location>
        <begin position="15"/>
        <end position="36"/>
    </location>
</feature>
<keyword evidence="9" id="KW-1185">Reference proteome</keyword>
<evidence type="ECO:0000313" key="9">
    <source>
        <dbReference type="Proteomes" id="UP000050865"/>
    </source>
</evidence>
<feature type="transmembrane region" description="Helical" evidence="6">
    <location>
        <begin position="42"/>
        <end position="61"/>
    </location>
</feature>
<keyword evidence="5 6" id="KW-0472">Membrane</keyword>
<comment type="caution">
    <text evidence="8">The sequence shown here is derived from an EMBL/GenBank/DDBJ whole genome shotgun (WGS) entry which is preliminary data.</text>
</comment>
<evidence type="ECO:0000256" key="2">
    <source>
        <dbReference type="ARBA" id="ARBA00009399"/>
    </source>
</evidence>
<evidence type="ECO:0000256" key="4">
    <source>
        <dbReference type="ARBA" id="ARBA00022989"/>
    </source>
</evidence>
<dbReference type="InterPro" id="IPR051401">
    <property type="entry name" value="GtrA_CellWall_Glycosyl"/>
</dbReference>
<dbReference type="EMBL" id="AYZJ01000054">
    <property type="protein sequence ID" value="KRN21325.1"/>
    <property type="molecule type" value="Genomic_DNA"/>
</dbReference>
<protein>
    <submittedName>
        <fullName evidence="8">Teichoic acid glycosylation protein</fullName>
    </submittedName>
</protein>
<keyword evidence="4 6" id="KW-1133">Transmembrane helix</keyword>
<evidence type="ECO:0000256" key="3">
    <source>
        <dbReference type="ARBA" id="ARBA00022692"/>
    </source>
</evidence>
<dbReference type="GO" id="GO:0000271">
    <property type="term" value="P:polysaccharide biosynthetic process"/>
    <property type="evidence" value="ECO:0007669"/>
    <property type="project" value="InterPro"/>
</dbReference>
<dbReference type="InterPro" id="IPR007267">
    <property type="entry name" value="GtrA_DPMS_TM"/>
</dbReference>
<dbReference type="STRING" id="1423730.FC75_GL002338"/>
<name>A0A0R2F915_9LACO</name>
<dbReference type="PANTHER" id="PTHR38459">
    <property type="entry name" value="PROPHAGE BACTOPRENOL-LINKED GLUCOSE TRANSLOCASE HOMOLOG"/>
    <property type="match status" value="1"/>
</dbReference>
<evidence type="ECO:0000259" key="7">
    <source>
        <dbReference type="Pfam" id="PF04138"/>
    </source>
</evidence>
<dbReference type="OrthoDB" id="361483at2"/>
<dbReference type="PANTHER" id="PTHR38459:SF5">
    <property type="entry name" value="CELL WALL TEICHOIC ACID GLYCOSYLATION PROTEIN GTCA"/>
    <property type="match status" value="1"/>
</dbReference>
<comment type="subcellular location">
    <subcellularLocation>
        <location evidence="1">Membrane</location>
        <topology evidence="1">Multi-pass membrane protein</topology>
    </subcellularLocation>
</comment>
<dbReference type="PATRIC" id="fig|1423730.4.peg.2426"/>
<keyword evidence="3 6" id="KW-0812">Transmembrane</keyword>
<dbReference type="AlphaFoldDB" id="A0A0R2F915"/>
<reference evidence="8 9" key="1">
    <citation type="journal article" date="2015" name="Genome Announc.">
        <title>Expanding the biotechnology potential of lactobacilli through comparative genomics of 213 strains and associated genera.</title>
        <authorList>
            <person name="Sun Z."/>
            <person name="Harris H.M."/>
            <person name="McCann A."/>
            <person name="Guo C."/>
            <person name="Argimon S."/>
            <person name="Zhang W."/>
            <person name="Yang X."/>
            <person name="Jeffery I.B."/>
            <person name="Cooney J.C."/>
            <person name="Kagawa T.F."/>
            <person name="Liu W."/>
            <person name="Song Y."/>
            <person name="Salvetti E."/>
            <person name="Wrobel A."/>
            <person name="Rasinkangas P."/>
            <person name="Parkhill J."/>
            <person name="Rea M.C."/>
            <person name="O'Sullivan O."/>
            <person name="Ritari J."/>
            <person name="Douillard F.P."/>
            <person name="Paul Ross R."/>
            <person name="Yang R."/>
            <person name="Briner A.E."/>
            <person name="Felis G.E."/>
            <person name="de Vos W.M."/>
            <person name="Barrangou R."/>
            <person name="Klaenhammer T.R."/>
            <person name="Caufield P.W."/>
            <person name="Cui Y."/>
            <person name="Zhang H."/>
            <person name="O'Toole P.W."/>
        </authorList>
    </citation>
    <scope>NUCLEOTIDE SEQUENCE [LARGE SCALE GENOMIC DNA]</scope>
    <source>
        <strain evidence="8 9">DSM 22697</strain>
    </source>
</reference>
<dbReference type="Proteomes" id="UP000050865">
    <property type="component" value="Unassembled WGS sequence"/>
</dbReference>
<feature type="transmembrane region" description="Helical" evidence="6">
    <location>
        <begin position="82"/>
        <end position="105"/>
    </location>
</feature>
<evidence type="ECO:0000256" key="1">
    <source>
        <dbReference type="ARBA" id="ARBA00004141"/>
    </source>
</evidence>
<gene>
    <name evidence="8" type="ORF">FC75_GL002338</name>
</gene>
<dbReference type="GO" id="GO:0005886">
    <property type="term" value="C:plasma membrane"/>
    <property type="evidence" value="ECO:0007669"/>
    <property type="project" value="TreeGrafter"/>
</dbReference>
<accession>A0A0R2F915</accession>
<dbReference type="Pfam" id="PF04138">
    <property type="entry name" value="GtrA_DPMS_TM"/>
    <property type="match status" value="1"/>
</dbReference>
<evidence type="ECO:0000256" key="5">
    <source>
        <dbReference type="ARBA" id="ARBA00023136"/>
    </source>
</evidence>
<evidence type="ECO:0000256" key="6">
    <source>
        <dbReference type="SAM" id="Phobius"/>
    </source>
</evidence>
<proteinExistence type="inferred from homology"/>